<proteinExistence type="predicted"/>
<protein>
    <submittedName>
        <fullName evidence="1">Uncharacterized protein</fullName>
    </submittedName>
</protein>
<dbReference type="VEuPathDB" id="FungiDB:BCV72DRAFT_237022"/>
<gene>
    <name evidence="1" type="ORF">BCV72DRAFT_237022</name>
</gene>
<dbReference type="AlphaFoldDB" id="A0A1X0QMQ8"/>
<dbReference type="EMBL" id="KV922195">
    <property type="protein sequence ID" value="ORE01037.1"/>
    <property type="molecule type" value="Genomic_DNA"/>
</dbReference>
<dbReference type="Proteomes" id="UP000242414">
    <property type="component" value="Unassembled WGS sequence"/>
</dbReference>
<reference evidence="1" key="1">
    <citation type="journal article" date="2016" name="Proc. Natl. Acad. Sci. U.S.A.">
        <title>Lipid metabolic changes in an early divergent fungus govern the establishment of a mutualistic symbiosis with endobacteria.</title>
        <authorList>
            <person name="Lastovetsky O.A."/>
            <person name="Gaspar M.L."/>
            <person name="Mondo S.J."/>
            <person name="LaButti K.M."/>
            <person name="Sandor L."/>
            <person name="Grigoriev I.V."/>
            <person name="Henry S.A."/>
            <person name="Pawlowska T.E."/>
        </authorList>
    </citation>
    <scope>NUCLEOTIDE SEQUENCE [LARGE SCALE GENOMIC DNA]</scope>
    <source>
        <strain evidence="1">ATCC 52814</strain>
    </source>
</reference>
<sequence>MDYNSSICIAHLEDDFYNDRFSSRTTSSNYSSAPLTKENLLKFNKEAKSTQNEILSRYCREASISSSVRERCQSTPTSSHPDIVLASPRLLPFPYHNDSHFLPTAERLQYNLANSYSLSSSSSSYRAETSSIPSTIRNISRPQSRSNLKNCCHLSSSIASTHTRKPSSAPYLYSSSSIRRHSSIVKDDASSSNYRSLSATCSIATSPIHKESYSDRKQIPWIKRLLKFLNKNKLKPHRNREDLERCKNKSNQVWFCKFAVNPNIAAENRQQILATM</sequence>
<accession>A0A1X0QMQ8</accession>
<dbReference type="OrthoDB" id="2250159at2759"/>
<evidence type="ECO:0000313" key="1">
    <source>
        <dbReference type="EMBL" id="ORE01037.1"/>
    </source>
</evidence>
<name>A0A1X0QMQ8_RHIZD</name>
<organism evidence="1">
    <name type="scientific">Rhizopus microsporus var. microsporus</name>
    <dbReference type="NCBI Taxonomy" id="86635"/>
    <lineage>
        <taxon>Eukaryota</taxon>
        <taxon>Fungi</taxon>
        <taxon>Fungi incertae sedis</taxon>
        <taxon>Mucoromycota</taxon>
        <taxon>Mucoromycotina</taxon>
        <taxon>Mucoromycetes</taxon>
        <taxon>Mucorales</taxon>
        <taxon>Mucorineae</taxon>
        <taxon>Rhizopodaceae</taxon>
        <taxon>Rhizopus</taxon>
    </lineage>
</organism>